<reference evidence="1 2" key="1">
    <citation type="submission" date="2018-10" db="EMBL/GenBank/DDBJ databases">
        <title>Draft genome sequence of Bacillus salarius IM0101, isolated from a hypersaline soil in Inner Mongolia, China.</title>
        <authorList>
            <person name="Yamprayoonswat W."/>
            <person name="Boonvisut S."/>
            <person name="Jumpathong W."/>
            <person name="Sittihan S."/>
            <person name="Ruangsuj P."/>
            <person name="Wanthongcharoen S."/>
            <person name="Thongpramul N."/>
            <person name="Pimmason S."/>
            <person name="Yu B."/>
            <person name="Yasawong M."/>
        </authorList>
    </citation>
    <scope>NUCLEOTIDE SEQUENCE [LARGE SCALE GENOMIC DNA]</scope>
    <source>
        <strain evidence="1 2">IM0101</strain>
    </source>
</reference>
<evidence type="ECO:0000313" key="1">
    <source>
        <dbReference type="EMBL" id="RSL29841.1"/>
    </source>
</evidence>
<proteinExistence type="predicted"/>
<keyword evidence="2" id="KW-1185">Reference proteome</keyword>
<protein>
    <submittedName>
        <fullName evidence="1">Uncharacterized protein</fullName>
    </submittedName>
</protein>
<sequence length="64" mass="7153">MLAEPKYFDSCGKSTCLETPQVGVFCRGGSSRARGKRSILAQRFVLGTKNAERFCKIVRHFSIL</sequence>
<dbReference type="Proteomes" id="UP000275076">
    <property type="component" value="Unassembled WGS sequence"/>
</dbReference>
<evidence type="ECO:0000313" key="2">
    <source>
        <dbReference type="Proteomes" id="UP000275076"/>
    </source>
</evidence>
<comment type="caution">
    <text evidence="1">The sequence shown here is derived from an EMBL/GenBank/DDBJ whole genome shotgun (WGS) entry which is preliminary data.</text>
</comment>
<dbReference type="EMBL" id="RBVX01000050">
    <property type="protein sequence ID" value="RSL29841.1"/>
    <property type="molecule type" value="Genomic_DNA"/>
</dbReference>
<name>A0A3R9QG64_9BACI</name>
<accession>A0A3R9QG64</accession>
<organism evidence="1 2">
    <name type="scientific">Salibacterium salarium</name>
    <dbReference type="NCBI Taxonomy" id="284579"/>
    <lineage>
        <taxon>Bacteria</taxon>
        <taxon>Bacillati</taxon>
        <taxon>Bacillota</taxon>
        <taxon>Bacilli</taxon>
        <taxon>Bacillales</taxon>
        <taxon>Bacillaceae</taxon>
    </lineage>
</organism>
<gene>
    <name evidence="1" type="ORF">D7Z54_29090</name>
</gene>
<dbReference type="AlphaFoldDB" id="A0A3R9QG64"/>